<comment type="caution">
    <text evidence="2">The sequence shown here is derived from an EMBL/GenBank/DDBJ whole genome shotgun (WGS) entry which is preliminary data.</text>
</comment>
<evidence type="ECO:0000313" key="3">
    <source>
        <dbReference type="Proteomes" id="UP000798602"/>
    </source>
</evidence>
<name>A0ABW9ZAD8_9FLAO</name>
<dbReference type="RefSeq" id="WP_166537693.1">
    <property type="nucleotide sequence ID" value="NZ_JAABLM010000016.1"/>
</dbReference>
<keyword evidence="3" id="KW-1185">Reference proteome</keyword>
<gene>
    <name evidence="2" type="ORF">GV828_11740</name>
</gene>
<accession>A0ABW9ZAD8</accession>
<dbReference type="EMBL" id="JAABLM010000016">
    <property type="protein sequence ID" value="NBL65873.1"/>
    <property type="molecule type" value="Genomic_DNA"/>
</dbReference>
<protein>
    <recommendedName>
        <fullName evidence="4">Lipoprotein</fullName>
    </recommendedName>
</protein>
<evidence type="ECO:0000256" key="1">
    <source>
        <dbReference type="SAM" id="Coils"/>
    </source>
</evidence>
<reference evidence="3" key="1">
    <citation type="submission" date="2020-01" db="EMBL/GenBank/DDBJ databases">
        <title>Sphingomonas sp. strain CSW-10.</title>
        <authorList>
            <person name="Chen W.-M."/>
        </authorList>
    </citation>
    <scope>NUCLEOTIDE SEQUENCE [LARGE SCALE GENOMIC DNA]</scope>
    <source>
        <strain evidence="3">NST-5</strain>
    </source>
</reference>
<proteinExistence type="predicted"/>
<evidence type="ECO:0008006" key="4">
    <source>
        <dbReference type="Google" id="ProtNLM"/>
    </source>
</evidence>
<keyword evidence="1" id="KW-0175">Coiled coil</keyword>
<sequence length="225" mass="25425">MKKIQLFAGAAIIALGMTSCKSETEQRAEKSFDMFENYVDSVSNFSAEEAQANWQAIEADYNTRMAEAEAALVNMKDQENAQKRLDDSRTQYEELKTKAQASMPAPAEGDAAMGDRVQNLRDSFFGAGKIGQDMSFAWVNKDNILSVYQNFVDTFNKNKDSYSREDFDEIKAMYEALDAHKNTVEKQGLSSEDNRKIAALKLEFAPKFKWERMGAKAEENQDAKQ</sequence>
<organism evidence="2 3">
    <name type="scientific">Flavobacterium ichthyis</name>
    <dbReference type="NCBI Taxonomy" id="2698827"/>
    <lineage>
        <taxon>Bacteria</taxon>
        <taxon>Pseudomonadati</taxon>
        <taxon>Bacteroidota</taxon>
        <taxon>Flavobacteriia</taxon>
        <taxon>Flavobacteriales</taxon>
        <taxon>Flavobacteriaceae</taxon>
        <taxon>Flavobacterium</taxon>
    </lineage>
</organism>
<feature type="coiled-coil region" evidence="1">
    <location>
        <begin position="58"/>
        <end position="98"/>
    </location>
</feature>
<dbReference type="Proteomes" id="UP000798602">
    <property type="component" value="Unassembled WGS sequence"/>
</dbReference>
<dbReference type="PROSITE" id="PS51257">
    <property type="entry name" value="PROKAR_LIPOPROTEIN"/>
    <property type="match status" value="1"/>
</dbReference>
<evidence type="ECO:0000313" key="2">
    <source>
        <dbReference type="EMBL" id="NBL65873.1"/>
    </source>
</evidence>